<evidence type="ECO:0000313" key="1">
    <source>
        <dbReference type="EMBL" id="EAY25898.1"/>
    </source>
</evidence>
<sequence>MGHRMFLFVRSDSLAHFEAMSKPQKLINPWLFQITGVFS</sequence>
<dbReference type="EMBL" id="AAWS01000041">
    <property type="protein sequence ID" value="EAY25898.1"/>
    <property type="molecule type" value="Genomic_DNA"/>
</dbReference>
<protein>
    <submittedName>
        <fullName evidence="1">Uncharacterized protein</fullName>
    </submittedName>
</protein>
<evidence type="ECO:0000313" key="2">
    <source>
        <dbReference type="Proteomes" id="UP000004095"/>
    </source>
</evidence>
<proteinExistence type="predicted"/>
<gene>
    <name evidence="1" type="ORF">M23134_00852</name>
</gene>
<keyword evidence="2" id="KW-1185">Reference proteome</keyword>
<dbReference type="Proteomes" id="UP000004095">
    <property type="component" value="Unassembled WGS sequence"/>
</dbReference>
<dbReference type="AlphaFoldDB" id="A1ZUL2"/>
<comment type="caution">
    <text evidence="1">The sequence shown here is derived from an EMBL/GenBank/DDBJ whole genome shotgun (WGS) entry which is preliminary data.</text>
</comment>
<name>A1ZUL2_MICM2</name>
<reference evidence="1 2" key="1">
    <citation type="submission" date="2007-01" db="EMBL/GenBank/DDBJ databases">
        <authorList>
            <person name="Haygood M."/>
            <person name="Podell S."/>
            <person name="Anderson C."/>
            <person name="Hopkinson B."/>
            <person name="Roe K."/>
            <person name="Barbeau K."/>
            <person name="Gaasterland T."/>
            <person name="Ferriera S."/>
            <person name="Johnson J."/>
            <person name="Kravitz S."/>
            <person name="Beeson K."/>
            <person name="Sutton G."/>
            <person name="Rogers Y.-H."/>
            <person name="Friedman R."/>
            <person name="Frazier M."/>
            <person name="Venter J.C."/>
        </authorList>
    </citation>
    <scope>NUCLEOTIDE SEQUENCE [LARGE SCALE GENOMIC DNA]</scope>
    <source>
        <strain evidence="1 2">ATCC 23134</strain>
    </source>
</reference>
<accession>A1ZUL2</accession>
<organism evidence="1 2">
    <name type="scientific">Microscilla marina ATCC 23134</name>
    <dbReference type="NCBI Taxonomy" id="313606"/>
    <lineage>
        <taxon>Bacteria</taxon>
        <taxon>Pseudomonadati</taxon>
        <taxon>Bacteroidota</taxon>
        <taxon>Cytophagia</taxon>
        <taxon>Cytophagales</taxon>
        <taxon>Microscillaceae</taxon>
        <taxon>Microscilla</taxon>
    </lineage>
</organism>